<protein>
    <submittedName>
        <fullName evidence="2">Uncharacterized protein</fullName>
    </submittedName>
</protein>
<gene>
    <name evidence="2" type="ORF">WJX72_011729</name>
</gene>
<comment type="caution">
    <text evidence="2">The sequence shown here is derived from an EMBL/GenBank/DDBJ whole genome shotgun (WGS) entry which is preliminary data.</text>
</comment>
<dbReference type="AlphaFoldDB" id="A0AAW1PXV3"/>
<dbReference type="Proteomes" id="UP001489004">
    <property type="component" value="Unassembled WGS sequence"/>
</dbReference>
<reference evidence="2 3" key="1">
    <citation type="journal article" date="2024" name="Nat. Commun.">
        <title>Phylogenomics reveals the evolutionary origins of lichenization in chlorophyte algae.</title>
        <authorList>
            <person name="Puginier C."/>
            <person name="Libourel C."/>
            <person name="Otte J."/>
            <person name="Skaloud P."/>
            <person name="Haon M."/>
            <person name="Grisel S."/>
            <person name="Petersen M."/>
            <person name="Berrin J.G."/>
            <person name="Delaux P.M."/>
            <person name="Dal Grande F."/>
            <person name="Keller J."/>
        </authorList>
    </citation>
    <scope>NUCLEOTIDE SEQUENCE [LARGE SCALE GENOMIC DNA]</scope>
    <source>
        <strain evidence="2 3">SAG 2043</strain>
    </source>
</reference>
<feature type="compositionally biased region" description="Polar residues" evidence="1">
    <location>
        <begin position="164"/>
        <end position="174"/>
    </location>
</feature>
<evidence type="ECO:0000313" key="3">
    <source>
        <dbReference type="Proteomes" id="UP001489004"/>
    </source>
</evidence>
<organism evidence="2 3">
    <name type="scientific">[Myrmecia] bisecta</name>
    <dbReference type="NCBI Taxonomy" id="41462"/>
    <lineage>
        <taxon>Eukaryota</taxon>
        <taxon>Viridiplantae</taxon>
        <taxon>Chlorophyta</taxon>
        <taxon>core chlorophytes</taxon>
        <taxon>Trebouxiophyceae</taxon>
        <taxon>Trebouxiales</taxon>
        <taxon>Trebouxiaceae</taxon>
        <taxon>Myrmecia</taxon>
    </lineage>
</organism>
<keyword evidence="3" id="KW-1185">Reference proteome</keyword>
<evidence type="ECO:0000313" key="2">
    <source>
        <dbReference type="EMBL" id="KAK9813271.1"/>
    </source>
</evidence>
<sequence length="174" mass="19222">MAAQLQAQRPIAGLEQCFAIPAFVPRDDLLRFRRSFLQVIRLGHYRSRSVPAEAVVRANLYHLFCNHAKVADLEELRMKDVLVALLKHPNKHIKASAKGLLECDPYFSLPRVQPLSMGPPLGQGRTASTAPGIAQPPSPASAALPRGTSDRQPQLRKPDPARMQGTSGRHPQLW</sequence>
<feature type="region of interest" description="Disordered" evidence="1">
    <location>
        <begin position="117"/>
        <end position="174"/>
    </location>
</feature>
<accession>A0AAW1PXV3</accession>
<evidence type="ECO:0000256" key="1">
    <source>
        <dbReference type="SAM" id="MobiDB-lite"/>
    </source>
</evidence>
<dbReference type="EMBL" id="JALJOR010000008">
    <property type="protein sequence ID" value="KAK9813271.1"/>
    <property type="molecule type" value="Genomic_DNA"/>
</dbReference>
<proteinExistence type="predicted"/>
<name>A0AAW1PXV3_9CHLO</name>